<feature type="chain" id="PRO_5004874760" evidence="1">
    <location>
        <begin position="24"/>
        <end position="197"/>
    </location>
</feature>
<accession>W5YLA9</accession>
<organism evidence="2 3">
    <name type="scientific">Marinobacter similis</name>
    <dbReference type="NCBI Taxonomy" id="1420916"/>
    <lineage>
        <taxon>Bacteria</taxon>
        <taxon>Pseudomonadati</taxon>
        <taxon>Pseudomonadota</taxon>
        <taxon>Gammaproteobacteria</taxon>
        <taxon>Pseudomonadales</taxon>
        <taxon>Marinobacteraceae</taxon>
        <taxon>Marinobacter</taxon>
    </lineage>
</organism>
<keyword evidence="3" id="KW-1185">Reference proteome</keyword>
<evidence type="ECO:0000313" key="3">
    <source>
        <dbReference type="Proteomes" id="UP000061489"/>
    </source>
</evidence>
<proteinExistence type="predicted"/>
<dbReference type="RefSeq" id="WP_041343230.1">
    <property type="nucleotide sequence ID" value="NZ_CP007151.1"/>
</dbReference>
<feature type="signal peptide" evidence="1">
    <location>
        <begin position="1"/>
        <end position="23"/>
    </location>
</feature>
<dbReference type="KEGG" id="msx:AU14_18685"/>
<keyword evidence="1" id="KW-0732">Signal</keyword>
<sequence length="197" mass="21502">MLSTTTRLLPLPVLLLSALTASAENLNAHQHGQAELQLAMDGQSVELMALSPAHNLLGFEHEPRTEAEREAVESALAWLTDTPLINTVSGSCSIQTSEVHYAYAGDEGDDAHQEDHGHYEEYGDHEHEHHDGGEATHTDIEVFQTLNCPDLAPDSQLVTPLREQFPAIEDLDIEWAGPEGQGALRLEPGIAEFSLEP</sequence>
<name>W5YLA9_9GAMM</name>
<dbReference type="Pfam" id="PF10986">
    <property type="entry name" value="ZrgA"/>
    <property type="match status" value="1"/>
</dbReference>
<dbReference type="HOGENOM" id="CLU_095659_1_0_6"/>
<dbReference type="EMBL" id="CP007151">
    <property type="protein sequence ID" value="AHI29846.1"/>
    <property type="molecule type" value="Genomic_DNA"/>
</dbReference>
<evidence type="ECO:0000256" key="1">
    <source>
        <dbReference type="SAM" id="SignalP"/>
    </source>
</evidence>
<evidence type="ECO:0000313" key="2">
    <source>
        <dbReference type="EMBL" id="AHI29846.1"/>
    </source>
</evidence>
<dbReference type="InterPro" id="IPR021253">
    <property type="entry name" value="ZrgA-like"/>
</dbReference>
<gene>
    <name evidence="2" type="ORF">AU14_18685</name>
</gene>
<dbReference type="AlphaFoldDB" id="W5YLA9"/>
<dbReference type="OrthoDB" id="7346546at2"/>
<reference evidence="2 3" key="1">
    <citation type="journal article" date="2014" name="Genome Announc.">
        <title>Draft Genome Sequences of Marinobacter similis A3d10T and Marinobacter salarius R9SW1T.</title>
        <authorList>
            <person name="Ivanova E.P."/>
            <person name="Ng H.J."/>
            <person name="Webb H.K."/>
            <person name="Feng G."/>
            <person name="Oshima K."/>
            <person name="Hattori M."/>
            <person name="Ohkuma M."/>
            <person name="Sergeev A.F."/>
            <person name="Mikhailov V.V."/>
            <person name="Crawford R.J."/>
            <person name="Sawabe T."/>
        </authorList>
    </citation>
    <scope>NUCLEOTIDE SEQUENCE [LARGE SCALE GENOMIC DNA]</scope>
    <source>
        <strain evidence="2 3">A3d10</strain>
    </source>
</reference>
<dbReference type="Proteomes" id="UP000061489">
    <property type="component" value="Chromosome"/>
</dbReference>
<protein>
    <submittedName>
        <fullName evidence="2">Metal ion ABC transporter substrate-binding protein</fullName>
    </submittedName>
</protein>
<dbReference type="STRING" id="1420916.AU14_18685"/>